<dbReference type="AlphaFoldDB" id="A0A814LV98"/>
<keyword evidence="3" id="KW-1185">Reference proteome</keyword>
<evidence type="ECO:0000256" key="1">
    <source>
        <dbReference type="SAM" id="MobiDB-lite"/>
    </source>
</evidence>
<dbReference type="Proteomes" id="UP000663879">
    <property type="component" value="Unassembled WGS sequence"/>
</dbReference>
<dbReference type="EMBL" id="CAJNOC010006099">
    <property type="protein sequence ID" value="CAF1070224.1"/>
    <property type="molecule type" value="Genomic_DNA"/>
</dbReference>
<comment type="caution">
    <text evidence="2">The sequence shown here is derived from an EMBL/GenBank/DDBJ whole genome shotgun (WGS) entry which is preliminary data.</text>
</comment>
<evidence type="ECO:0000313" key="3">
    <source>
        <dbReference type="Proteomes" id="UP000663879"/>
    </source>
</evidence>
<reference evidence="2" key="1">
    <citation type="submission" date="2021-02" db="EMBL/GenBank/DDBJ databases">
        <authorList>
            <person name="Nowell W R."/>
        </authorList>
    </citation>
    <scope>NUCLEOTIDE SEQUENCE</scope>
    <source>
        <strain evidence="2">Ploen Becks lab</strain>
    </source>
</reference>
<sequence length="368" mass="42297">MDFLDGESKEGQGGLYLRPNSSNSNVYTIVQLDPIDEITLDLDSNEDPKTKKRKKETNDLLVLNKRLKNETIPESMAKNFRRKYLCLDSTEPIPRSSRHLFTARNHNLVNSSLESTQTGLVGSNDQSYALNLETRIDFVDLEFSQLDILVNQDQESRHNNIDPTSLMEISDAESNQSQKRKISLALFKLYIKNNMTKTCINDAIKMMRILNLDVKIPFTIDKIIEYLSKESDSSIGFIPYDFCYVCNDSFESSINSTSRCTQCENEMAKFFHINILDQLKNILKSESNIFNFSSLNNSDIYNKIKNQQKGKFYSFTLNTDGISPFKSSKVSVLPIYLVINEIDIKYRYHFSNIILAGLYVGLKKTLFF</sequence>
<feature type="region of interest" description="Disordered" evidence="1">
    <location>
        <begin position="1"/>
        <end position="20"/>
    </location>
</feature>
<gene>
    <name evidence="2" type="ORF">OXX778_LOCUS19688</name>
</gene>
<dbReference type="OrthoDB" id="10211265at2759"/>
<feature type="compositionally biased region" description="Basic and acidic residues" evidence="1">
    <location>
        <begin position="1"/>
        <end position="10"/>
    </location>
</feature>
<evidence type="ECO:0000313" key="2">
    <source>
        <dbReference type="EMBL" id="CAF1070224.1"/>
    </source>
</evidence>
<accession>A0A814LV98</accession>
<organism evidence="2 3">
    <name type="scientific">Brachionus calyciflorus</name>
    <dbReference type="NCBI Taxonomy" id="104777"/>
    <lineage>
        <taxon>Eukaryota</taxon>
        <taxon>Metazoa</taxon>
        <taxon>Spiralia</taxon>
        <taxon>Gnathifera</taxon>
        <taxon>Rotifera</taxon>
        <taxon>Eurotatoria</taxon>
        <taxon>Monogononta</taxon>
        <taxon>Pseudotrocha</taxon>
        <taxon>Ploima</taxon>
        <taxon>Brachionidae</taxon>
        <taxon>Brachionus</taxon>
    </lineage>
</organism>
<proteinExistence type="predicted"/>
<protein>
    <submittedName>
        <fullName evidence="2">Uncharacterized protein</fullName>
    </submittedName>
</protein>
<name>A0A814LV98_9BILA</name>